<dbReference type="OrthoDB" id="2633214at2759"/>
<keyword evidence="2" id="KW-1185">Reference proteome</keyword>
<name>A0A0C9TG22_PAXIN</name>
<dbReference type="AlphaFoldDB" id="A0A0C9TG22"/>
<dbReference type="EMBL" id="KN819434">
    <property type="protein sequence ID" value="KIJ09798.1"/>
    <property type="molecule type" value="Genomic_DNA"/>
</dbReference>
<feature type="non-terminal residue" evidence="1">
    <location>
        <position position="1"/>
    </location>
</feature>
<dbReference type="HOGENOM" id="CLU_2819550_0_0_1"/>
<proteinExistence type="predicted"/>
<evidence type="ECO:0000313" key="2">
    <source>
        <dbReference type="Proteomes" id="UP000053647"/>
    </source>
</evidence>
<reference evidence="1 2" key="1">
    <citation type="submission" date="2014-06" db="EMBL/GenBank/DDBJ databases">
        <authorList>
            <consortium name="DOE Joint Genome Institute"/>
            <person name="Kuo A."/>
            <person name="Kohler A."/>
            <person name="Nagy L.G."/>
            <person name="Floudas D."/>
            <person name="Copeland A."/>
            <person name="Barry K.W."/>
            <person name="Cichocki N."/>
            <person name="Veneault-Fourrey C."/>
            <person name="LaButti K."/>
            <person name="Lindquist E.A."/>
            <person name="Lipzen A."/>
            <person name="Lundell T."/>
            <person name="Morin E."/>
            <person name="Murat C."/>
            <person name="Sun H."/>
            <person name="Tunlid A."/>
            <person name="Henrissat B."/>
            <person name="Grigoriev I.V."/>
            <person name="Hibbett D.S."/>
            <person name="Martin F."/>
            <person name="Nordberg H.P."/>
            <person name="Cantor M.N."/>
            <person name="Hua S.X."/>
        </authorList>
    </citation>
    <scope>NUCLEOTIDE SEQUENCE [LARGE SCALE GENOMIC DNA]</scope>
    <source>
        <strain evidence="1 2">ATCC 200175</strain>
    </source>
</reference>
<organism evidence="1 2">
    <name type="scientific">Paxillus involutus ATCC 200175</name>
    <dbReference type="NCBI Taxonomy" id="664439"/>
    <lineage>
        <taxon>Eukaryota</taxon>
        <taxon>Fungi</taxon>
        <taxon>Dikarya</taxon>
        <taxon>Basidiomycota</taxon>
        <taxon>Agaricomycotina</taxon>
        <taxon>Agaricomycetes</taxon>
        <taxon>Agaricomycetidae</taxon>
        <taxon>Boletales</taxon>
        <taxon>Paxilineae</taxon>
        <taxon>Paxillaceae</taxon>
        <taxon>Paxillus</taxon>
    </lineage>
</organism>
<accession>A0A0C9TG22</accession>
<reference evidence="2" key="2">
    <citation type="submission" date="2015-01" db="EMBL/GenBank/DDBJ databases">
        <title>Evolutionary Origins and Diversification of the Mycorrhizal Mutualists.</title>
        <authorList>
            <consortium name="DOE Joint Genome Institute"/>
            <consortium name="Mycorrhizal Genomics Consortium"/>
            <person name="Kohler A."/>
            <person name="Kuo A."/>
            <person name="Nagy L.G."/>
            <person name="Floudas D."/>
            <person name="Copeland A."/>
            <person name="Barry K.W."/>
            <person name="Cichocki N."/>
            <person name="Veneault-Fourrey C."/>
            <person name="LaButti K."/>
            <person name="Lindquist E.A."/>
            <person name="Lipzen A."/>
            <person name="Lundell T."/>
            <person name="Morin E."/>
            <person name="Murat C."/>
            <person name="Riley R."/>
            <person name="Ohm R."/>
            <person name="Sun H."/>
            <person name="Tunlid A."/>
            <person name="Henrissat B."/>
            <person name="Grigoriev I.V."/>
            <person name="Hibbett D.S."/>
            <person name="Martin F."/>
        </authorList>
    </citation>
    <scope>NUCLEOTIDE SEQUENCE [LARGE SCALE GENOMIC DNA]</scope>
    <source>
        <strain evidence="2">ATCC 200175</strain>
    </source>
</reference>
<gene>
    <name evidence="1" type="ORF">PAXINDRAFT_86950</name>
</gene>
<sequence>GSGHAVYDKQEEEEPFVAITVGKVVDFKLNTNPSGTYLGKDFSLLLKAKYQFFSTRPLDPAFKDDFS</sequence>
<dbReference type="Proteomes" id="UP000053647">
    <property type="component" value="Unassembled WGS sequence"/>
</dbReference>
<evidence type="ECO:0000313" key="1">
    <source>
        <dbReference type="EMBL" id="KIJ09798.1"/>
    </source>
</evidence>
<protein>
    <submittedName>
        <fullName evidence="1">Uncharacterized protein</fullName>
    </submittedName>
</protein>